<keyword evidence="2" id="KW-1185">Reference proteome</keyword>
<dbReference type="EMBL" id="JADKYY010000001">
    <property type="protein sequence ID" value="MBF5026269.1"/>
    <property type="molecule type" value="Genomic_DNA"/>
</dbReference>
<evidence type="ECO:0000313" key="2">
    <source>
        <dbReference type="Proteomes" id="UP000694480"/>
    </source>
</evidence>
<proteinExistence type="predicted"/>
<name>A0A930YTW4_9FLAO</name>
<sequence>MKATLTLFLLCIGLCCTGQIKNLRMQSSGSQPLVLVNNTICGFGFYKSLQNALIESMHVYNKKLPEDMKAFGSFLSRGIISIQTTKPLEAEPSFTLQQLNQMNGIAKDNPVEVDGVVISDSQVRVFAKSIALLKTQKKSLEPQLIVLTENNANNYRSIIMPRKDSYLEQTSTTLP</sequence>
<evidence type="ECO:0000313" key="1">
    <source>
        <dbReference type="EMBL" id="MBF5026269.1"/>
    </source>
</evidence>
<dbReference type="Proteomes" id="UP000694480">
    <property type="component" value="Unassembled WGS sequence"/>
</dbReference>
<comment type="caution">
    <text evidence="1">The sequence shown here is derived from an EMBL/GenBank/DDBJ whole genome shotgun (WGS) entry which is preliminary data.</text>
</comment>
<gene>
    <name evidence="1" type="ORF">IC612_00470</name>
</gene>
<reference evidence="1" key="1">
    <citation type="submission" date="2020-11" db="EMBL/GenBank/DDBJ databases">
        <title>Genome seq and assembly of Planobacterium sp.</title>
        <authorList>
            <person name="Chhetri G."/>
        </authorList>
    </citation>
    <scope>NUCLEOTIDE SEQUENCE</scope>
    <source>
        <strain evidence="1">GCR5</strain>
    </source>
</reference>
<dbReference type="RefSeq" id="WP_194738204.1">
    <property type="nucleotide sequence ID" value="NZ_JADKYY010000001.1"/>
</dbReference>
<protein>
    <submittedName>
        <fullName evidence="1">Uncharacterized protein</fullName>
    </submittedName>
</protein>
<organism evidence="1 2">
    <name type="scientific">Planobacterium oryzisoli</name>
    <dbReference type="NCBI Taxonomy" id="2771435"/>
    <lineage>
        <taxon>Bacteria</taxon>
        <taxon>Pseudomonadati</taxon>
        <taxon>Bacteroidota</taxon>
        <taxon>Flavobacteriia</taxon>
        <taxon>Flavobacteriales</taxon>
        <taxon>Weeksellaceae</taxon>
        <taxon>Chryseobacterium group</taxon>
        <taxon>Chryseobacterium</taxon>
    </lineage>
</organism>
<dbReference type="AlphaFoldDB" id="A0A930YTW4"/>
<accession>A0A930YTW4</accession>